<evidence type="ECO:0008006" key="4">
    <source>
        <dbReference type="Google" id="ProtNLM"/>
    </source>
</evidence>
<evidence type="ECO:0000256" key="1">
    <source>
        <dbReference type="SAM" id="SignalP"/>
    </source>
</evidence>
<protein>
    <recommendedName>
        <fullName evidence="4">Peptidase A4 family protein</fullName>
    </recommendedName>
</protein>
<dbReference type="InterPro" id="IPR038656">
    <property type="entry name" value="Peptidase_G1_sf"/>
</dbReference>
<organism evidence="2 3">
    <name type="scientific">Paenibacillus rhizovicinus</name>
    <dbReference type="NCBI Taxonomy" id="2704463"/>
    <lineage>
        <taxon>Bacteria</taxon>
        <taxon>Bacillati</taxon>
        <taxon>Bacillota</taxon>
        <taxon>Bacilli</taxon>
        <taxon>Bacillales</taxon>
        <taxon>Paenibacillaceae</taxon>
        <taxon>Paenibacillus</taxon>
    </lineage>
</organism>
<dbReference type="SUPFAM" id="SSF49899">
    <property type="entry name" value="Concanavalin A-like lectins/glucanases"/>
    <property type="match status" value="1"/>
</dbReference>
<sequence length="339" mass="36259">MKKILFLICSVLLLLSGNAFADPGKVESGMSVSNVTSAQGNDEQTIVIHEPPANWNALNASDEELAYYFYPPRPTDPSQLKDWKKVVSGKWEKPKFEKGKTSKFQAGISNSTNVTYYNWSGVISKQTAGRATAFWSSPSVSADSTHRPAFFSSWIGLGGSASSGEPLFQAGIAAIIDASGSVAYSPFYEVVNTNVNSDPMYLSSTQLSFSPGDTVYADISYTPGASNGHFDMYMSHGSTIFSFSVTNIHYSSAVTSAEWIAEKPTLKGQSIDSVNLAKFSQVTFSRAAMASSPSGTANLITASPSSTQYVYMKNSSGTALASPTAIGTNGDFNVVWAHY</sequence>
<evidence type="ECO:0000313" key="3">
    <source>
        <dbReference type="Proteomes" id="UP000479114"/>
    </source>
</evidence>
<dbReference type="RefSeq" id="WP_162639061.1">
    <property type="nucleotide sequence ID" value="NZ_CP048286.1"/>
</dbReference>
<dbReference type="Gene3D" id="2.60.120.700">
    <property type="entry name" value="Peptidase G1"/>
    <property type="match status" value="1"/>
</dbReference>
<keyword evidence="3" id="KW-1185">Reference proteome</keyword>
<accession>A0A6C0P0T8</accession>
<reference evidence="2 3" key="1">
    <citation type="submission" date="2020-02" db="EMBL/GenBank/DDBJ databases">
        <title>Paenibacillus sp. nov., isolated from rhizosphere soil of tomato.</title>
        <authorList>
            <person name="Weon H.-Y."/>
            <person name="Lee S.A."/>
        </authorList>
    </citation>
    <scope>NUCLEOTIDE SEQUENCE [LARGE SCALE GENOMIC DNA]</scope>
    <source>
        <strain evidence="2 3">14171R-81</strain>
    </source>
</reference>
<gene>
    <name evidence="2" type="ORF">GZH47_05390</name>
</gene>
<evidence type="ECO:0000313" key="2">
    <source>
        <dbReference type="EMBL" id="QHW30332.1"/>
    </source>
</evidence>
<name>A0A6C0P0T8_9BACL</name>
<dbReference type="EMBL" id="CP048286">
    <property type="protein sequence ID" value="QHW30332.1"/>
    <property type="molecule type" value="Genomic_DNA"/>
</dbReference>
<dbReference type="InterPro" id="IPR013320">
    <property type="entry name" value="ConA-like_dom_sf"/>
</dbReference>
<proteinExistence type="predicted"/>
<dbReference type="KEGG" id="prz:GZH47_05390"/>
<feature type="chain" id="PRO_5025329488" description="Peptidase A4 family protein" evidence="1">
    <location>
        <begin position="22"/>
        <end position="339"/>
    </location>
</feature>
<keyword evidence="1" id="KW-0732">Signal</keyword>
<feature type="signal peptide" evidence="1">
    <location>
        <begin position="1"/>
        <end position="21"/>
    </location>
</feature>
<dbReference type="AlphaFoldDB" id="A0A6C0P0T8"/>
<dbReference type="Proteomes" id="UP000479114">
    <property type="component" value="Chromosome"/>
</dbReference>